<sequence>MKNLIFLFIALSIFVFGCKKKSETKTTNYDFEINMSKSIGASTLALKSISDNRCPINADCVSAGSAKANFKLTGNNIDQEITLCKGGECGTLESVANIKINGINYSLKLIDITPYPQFQKSNITKTVKVELTRV</sequence>
<reference evidence="1 3" key="1">
    <citation type="submission" date="2018-10" db="EMBL/GenBank/DDBJ databases">
        <title>Genomic Encyclopedia of Archaeal and Bacterial Type Strains, Phase II (KMG-II): from individual species to whole genera.</title>
        <authorList>
            <person name="Goeker M."/>
        </authorList>
    </citation>
    <scope>NUCLEOTIDE SEQUENCE [LARGE SCALE GENOMIC DNA]</scope>
    <source>
        <strain evidence="1 3">DSM 19624</strain>
    </source>
</reference>
<reference evidence="2 4" key="2">
    <citation type="submission" date="2019-03" db="EMBL/GenBank/DDBJ databases">
        <authorList>
            <person name="He R.-H."/>
        </authorList>
    </citation>
    <scope>NUCLEOTIDE SEQUENCE [LARGE SCALE GENOMIC DNA]</scope>
    <source>
        <strain evidence="2 4">DSM 19624</strain>
    </source>
</reference>
<dbReference type="EMBL" id="RCCK01000014">
    <property type="protein sequence ID" value="RLJ72898.1"/>
    <property type="molecule type" value="Genomic_DNA"/>
</dbReference>
<evidence type="ECO:0008006" key="5">
    <source>
        <dbReference type="Google" id="ProtNLM"/>
    </source>
</evidence>
<dbReference type="Proteomes" id="UP000297429">
    <property type="component" value="Unassembled WGS sequence"/>
</dbReference>
<evidence type="ECO:0000313" key="3">
    <source>
        <dbReference type="Proteomes" id="UP000273898"/>
    </source>
</evidence>
<comment type="caution">
    <text evidence="1">The sequence shown here is derived from an EMBL/GenBank/DDBJ whole genome shotgun (WGS) entry which is preliminary data.</text>
</comment>
<dbReference type="RefSeq" id="WP_121287145.1">
    <property type="nucleotide sequence ID" value="NZ_RCCK01000014.1"/>
</dbReference>
<dbReference type="PROSITE" id="PS51257">
    <property type="entry name" value="PROKAR_LIPOPROTEIN"/>
    <property type="match status" value="1"/>
</dbReference>
<keyword evidence="4" id="KW-1185">Reference proteome</keyword>
<dbReference type="OrthoDB" id="163809at2"/>
<dbReference type="EMBL" id="SOPX01000004">
    <property type="protein sequence ID" value="TFB29273.1"/>
    <property type="molecule type" value="Genomic_DNA"/>
</dbReference>
<evidence type="ECO:0000313" key="4">
    <source>
        <dbReference type="Proteomes" id="UP000297429"/>
    </source>
</evidence>
<organism evidence="1 3">
    <name type="scientific">Pedobacter alluvionis</name>
    <dbReference type="NCBI Taxonomy" id="475253"/>
    <lineage>
        <taxon>Bacteria</taxon>
        <taxon>Pseudomonadati</taxon>
        <taxon>Bacteroidota</taxon>
        <taxon>Sphingobacteriia</taxon>
        <taxon>Sphingobacteriales</taxon>
        <taxon>Sphingobacteriaceae</taxon>
        <taxon>Pedobacter</taxon>
    </lineage>
</organism>
<dbReference type="AlphaFoldDB" id="A0A497XTY1"/>
<evidence type="ECO:0000313" key="1">
    <source>
        <dbReference type="EMBL" id="RLJ72898.1"/>
    </source>
</evidence>
<gene>
    <name evidence="1" type="ORF">BCL90_4549</name>
    <name evidence="2" type="ORF">E3V97_19690</name>
</gene>
<dbReference type="Proteomes" id="UP000273898">
    <property type="component" value="Unassembled WGS sequence"/>
</dbReference>
<protein>
    <recommendedName>
        <fullName evidence="5">Lipoprotein</fullName>
    </recommendedName>
</protein>
<name>A0A497XTY1_9SPHI</name>
<proteinExistence type="predicted"/>
<accession>A0A497XTY1</accession>
<evidence type="ECO:0000313" key="2">
    <source>
        <dbReference type="EMBL" id="TFB29273.1"/>
    </source>
</evidence>